<dbReference type="HAMAP" id="MF_00735">
    <property type="entry name" value="Methyltr_PrmA"/>
    <property type="match status" value="1"/>
</dbReference>
<accession>A0A7H0VG78</accession>
<dbReference type="PANTHER" id="PTHR43648">
    <property type="entry name" value="ELECTRON TRANSFER FLAVOPROTEIN BETA SUBUNIT LYSINE METHYLTRANSFERASE"/>
    <property type="match status" value="1"/>
</dbReference>
<dbReference type="NCBIfam" id="NF001785">
    <property type="entry name" value="PRK00517.2-2"/>
    <property type="match status" value="1"/>
</dbReference>
<dbReference type="RefSeq" id="WP_210759253.1">
    <property type="nucleotide sequence ID" value="NZ_CP060139.1"/>
</dbReference>
<comment type="subcellular location">
    <subcellularLocation>
        <location evidence="6">Cytoplasm</location>
    </subcellularLocation>
</comment>
<dbReference type="PANTHER" id="PTHR43648:SF1">
    <property type="entry name" value="ELECTRON TRANSFER FLAVOPROTEIN BETA SUBUNIT LYSINE METHYLTRANSFERASE"/>
    <property type="match status" value="1"/>
</dbReference>
<comment type="function">
    <text evidence="6">Methylates ribosomal protein L11.</text>
</comment>
<comment type="similarity">
    <text evidence="1 6">Belongs to the methyltransferase superfamily. PrmA family.</text>
</comment>
<dbReference type="InterPro" id="IPR050078">
    <property type="entry name" value="Ribosomal_L11_MeTrfase_PrmA"/>
</dbReference>
<proteinExistence type="inferred from homology"/>
<evidence type="ECO:0000256" key="4">
    <source>
        <dbReference type="ARBA" id="ARBA00022679"/>
    </source>
</evidence>
<dbReference type="Gene3D" id="3.40.50.150">
    <property type="entry name" value="Vaccinia Virus protein VP39"/>
    <property type="match status" value="1"/>
</dbReference>
<dbReference type="PIRSF" id="PIRSF000401">
    <property type="entry name" value="RPL11_MTase"/>
    <property type="match status" value="1"/>
</dbReference>
<dbReference type="Proteomes" id="UP000516305">
    <property type="component" value="Chromosome"/>
</dbReference>
<keyword evidence="2 6" id="KW-0963">Cytoplasm</keyword>
<organism evidence="7 8">
    <name type="scientific">Croceimicrobium hydrocarbonivorans</name>
    <dbReference type="NCBI Taxonomy" id="2761580"/>
    <lineage>
        <taxon>Bacteria</taxon>
        <taxon>Pseudomonadati</taxon>
        <taxon>Bacteroidota</taxon>
        <taxon>Flavobacteriia</taxon>
        <taxon>Flavobacteriales</taxon>
        <taxon>Owenweeksiaceae</taxon>
        <taxon>Croceimicrobium</taxon>
    </lineage>
</organism>
<evidence type="ECO:0000256" key="5">
    <source>
        <dbReference type="ARBA" id="ARBA00022691"/>
    </source>
</evidence>
<gene>
    <name evidence="6 7" type="primary">prmA</name>
    <name evidence="7" type="ORF">H4K34_02465</name>
</gene>
<dbReference type="Pfam" id="PF06325">
    <property type="entry name" value="PrmA"/>
    <property type="match status" value="1"/>
</dbReference>
<feature type="binding site" evidence="6">
    <location>
        <position position="129"/>
    </location>
    <ligand>
        <name>S-adenosyl-L-methionine</name>
        <dbReference type="ChEBI" id="CHEBI:59789"/>
    </ligand>
</feature>
<feature type="binding site" evidence="6">
    <location>
        <position position="172"/>
    </location>
    <ligand>
        <name>S-adenosyl-L-methionine</name>
        <dbReference type="ChEBI" id="CHEBI:59789"/>
    </ligand>
</feature>
<dbReference type="EC" id="2.1.1.-" evidence="6"/>
<dbReference type="InterPro" id="IPR029063">
    <property type="entry name" value="SAM-dependent_MTases_sf"/>
</dbReference>
<name>A0A7H0VG78_9FLAO</name>
<dbReference type="EMBL" id="CP060139">
    <property type="protein sequence ID" value="QNR24726.1"/>
    <property type="molecule type" value="Genomic_DNA"/>
</dbReference>
<dbReference type="GO" id="GO:0032259">
    <property type="term" value="P:methylation"/>
    <property type="evidence" value="ECO:0007669"/>
    <property type="project" value="UniProtKB-KW"/>
</dbReference>
<keyword evidence="5 6" id="KW-0949">S-adenosyl-L-methionine</keyword>
<dbReference type="KEGG" id="chyd:H4K34_02465"/>
<evidence type="ECO:0000313" key="7">
    <source>
        <dbReference type="EMBL" id="QNR24726.1"/>
    </source>
</evidence>
<dbReference type="GO" id="GO:0008276">
    <property type="term" value="F:protein methyltransferase activity"/>
    <property type="evidence" value="ECO:0007669"/>
    <property type="project" value="UniProtKB-UniRule"/>
</dbReference>
<keyword evidence="7" id="KW-0687">Ribonucleoprotein</keyword>
<dbReference type="CDD" id="cd02440">
    <property type="entry name" value="AdoMet_MTases"/>
    <property type="match status" value="1"/>
</dbReference>
<evidence type="ECO:0000256" key="1">
    <source>
        <dbReference type="ARBA" id="ARBA00009741"/>
    </source>
</evidence>
<keyword evidence="7" id="KW-0689">Ribosomal protein</keyword>
<protein>
    <recommendedName>
        <fullName evidence="6">Ribosomal protein L11 methyltransferase</fullName>
        <shortName evidence="6">L11 Mtase</shortName>
        <ecNumber evidence="6">2.1.1.-</ecNumber>
    </recommendedName>
</protein>
<evidence type="ECO:0000313" key="8">
    <source>
        <dbReference type="Proteomes" id="UP000516305"/>
    </source>
</evidence>
<sequence>MKNYLVLDFQISPVEPGRDILLALLDNLGYDSFEESPKGLKAYILEEDFDAEELEALPLFSGDEFEISYSSEKLETINWNEEWERNYEPVSLEQRLLIRAPFHSISGSYDHEIVIEPKMSFGTGHHHTTRLMAKAMFDLDFKGKKVLDMGTGTGILAILAQQLGATEIDAIDNFEWAVENTAENAERNNADKVKAEWGDAGLLTGRAYDMILANINRNVLLEDMKAYVDTLASGGSILFSGFFAHDFELIDEEARKQGLEFRHRIEEERWQCVHYQKP</sequence>
<keyword evidence="3 6" id="KW-0489">Methyltransferase</keyword>
<feature type="binding site" evidence="6">
    <location>
        <position position="150"/>
    </location>
    <ligand>
        <name>S-adenosyl-L-methionine</name>
        <dbReference type="ChEBI" id="CHEBI:59789"/>
    </ligand>
</feature>
<dbReference type="AlphaFoldDB" id="A0A7H0VG78"/>
<dbReference type="GO" id="GO:0005840">
    <property type="term" value="C:ribosome"/>
    <property type="evidence" value="ECO:0007669"/>
    <property type="project" value="UniProtKB-KW"/>
</dbReference>
<keyword evidence="4 6" id="KW-0808">Transferase</keyword>
<dbReference type="GO" id="GO:0005737">
    <property type="term" value="C:cytoplasm"/>
    <property type="evidence" value="ECO:0007669"/>
    <property type="project" value="UniProtKB-SubCell"/>
</dbReference>
<evidence type="ECO:0000256" key="3">
    <source>
        <dbReference type="ARBA" id="ARBA00022603"/>
    </source>
</evidence>
<keyword evidence="8" id="KW-1185">Reference proteome</keyword>
<evidence type="ECO:0000256" key="6">
    <source>
        <dbReference type="HAMAP-Rule" id="MF_00735"/>
    </source>
</evidence>
<evidence type="ECO:0000256" key="2">
    <source>
        <dbReference type="ARBA" id="ARBA00022490"/>
    </source>
</evidence>
<dbReference type="InterPro" id="IPR004498">
    <property type="entry name" value="Ribosomal_PrmA_MeTrfase"/>
</dbReference>
<feature type="binding site" evidence="6">
    <location>
        <position position="214"/>
    </location>
    <ligand>
        <name>S-adenosyl-L-methionine</name>
        <dbReference type="ChEBI" id="CHEBI:59789"/>
    </ligand>
</feature>
<comment type="catalytic activity">
    <reaction evidence="6">
        <text>L-lysyl-[protein] + 3 S-adenosyl-L-methionine = N(6),N(6),N(6)-trimethyl-L-lysyl-[protein] + 3 S-adenosyl-L-homocysteine + 3 H(+)</text>
        <dbReference type="Rhea" id="RHEA:54192"/>
        <dbReference type="Rhea" id="RHEA-COMP:9752"/>
        <dbReference type="Rhea" id="RHEA-COMP:13826"/>
        <dbReference type="ChEBI" id="CHEBI:15378"/>
        <dbReference type="ChEBI" id="CHEBI:29969"/>
        <dbReference type="ChEBI" id="CHEBI:57856"/>
        <dbReference type="ChEBI" id="CHEBI:59789"/>
        <dbReference type="ChEBI" id="CHEBI:61961"/>
    </reaction>
</comment>
<reference evidence="7 8" key="1">
    <citation type="submission" date="2020-08" db="EMBL/GenBank/DDBJ databases">
        <title>Croceimicrobium hydrocarbonivorans gen. nov., sp. nov., a novel marine bacterium isolated from a bacterial consortium that degrades polyethylene terephthalate.</title>
        <authorList>
            <person name="Liu R."/>
        </authorList>
    </citation>
    <scope>NUCLEOTIDE SEQUENCE [LARGE SCALE GENOMIC DNA]</scope>
    <source>
        <strain evidence="7 8">A20-9</strain>
    </source>
</reference>
<dbReference type="SUPFAM" id="SSF53335">
    <property type="entry name" value="S-adenosyl-L-methionine-dependent methyltransferases"/>
    <property type="match status" value="1"/>
</dbReference>